<dbReference type="RefSeq" id="WP_161720828.1">
    <property type="nucleotide sequence ID" value="NZ_JAAAPO010000008.1"/>
</dbReference>
<evidence type="ECO:0000313" key="3">
    <source>
        <dbReference type="EMBL" id="NBC38057.1"/>
    </source>
</evidence>
<evidence type="ECO:0000259" key="1">
    <source>
        <dbReference type="Pfam" id="PF00534"/>
    </source>
</evidence>
<name>A0ABW9XI40_9SPHN</name>
<organism evidence="3 4">
    <name type="scientific">Novosphingobium ovatum</name>
    <dbReference type="NCBI Taxonomy" id="1908523"/>
    <lineage>
        <taxon>Bacteria</taxon>
        <taxon>Pseudomonadati</taxon>
        <taxon>Pseudomonadota</taxon>
        <taxon>Alphaproteobacteria</taxon>
        <taxon>Sphingomonadales</taxon>
        <taxon>Sphingomonadaceae</taxon>
        <taxon>Novosphingobium</taxon>
    </lineage>
</organism>
<dbReference type="EMBL" id="JAAAPO010000008">
    <property type="protein sequence ID" value="NBC38057.1"/>
    <property type="molecule type" value="Genomic_DNA"/>
</dbReference>
<comment type="caution">
    <text evidence="3">The sequence shown here is derived from an EMBL/GenBank/DDBJ whole genome shotgun (WGS) entry which is preliminary data.</text>
</comment>
<dbReference type="Pfam" id="PF13579">
    <property type="entry name" value="Glyco_trans_4_4"/>
    <property type="match status" value="1"/>
</dbReference>
<dbReference type="PANTHER" id="PTHR45947">
    <property type="entry name" value="SULFOQUINOVOSYL TRANSFERASE SQD2"/>
    <property type="match status" value="1"/>
</dbReference>
<dbReference type="Proteomes" id="UP000753724">
    <property type="component" value="Unassembled WGS sequence"/>
</dbReference>
<dbReference type="Gene3D" id="3.40.50.2000">
    <property type="entry name" value="Glycogen Phosphorylase B"/>
    <property type="match status" value="2"/>
</dbReference>
<accession>A0ABW9XI40</accession>
<reference evidence="4" key="1">
    <citation type="submission" date="2020-01" db="EMBL/GenBank/DDBJ databases">
        <title>Sphingomonas sp. strain CSW-10.</title>
        <authorList>
            <person name="Chen W.-M."/>
        </authorList>
    </citation>
    <scope>NUCLEOTIDE SEQUENCE [LARGE SCALE GENOMIC DNA]</scope>
    <source>
        <strain evidence="4">FSY-8</strain>
    </source>
</reference>
<dbReference type="InterPro" id="IPR001296">
    <property type="entry name" value="Glyco_trans_1"/>
</dbReference>
<dbReference type="InterPro" id="IPR028098">
    <property type="entry name" value="Glyco_trans_4-like_N"/>
</dbReference>
<sequence length="393" mass="40879">MRVLSLSTLFPAPPRPAFGKFVANQMGAVARNGNTDLVMINPIGLPPWPLRTRAPYAALATCPATSDCGGITVYHPRFTLFPLIGGDSNPARIARAVLPLVRRLHAEKPFDLIDAQFFFPDGPAAAIIARALGLPLTIKARGSDIHYWGTRPAALRQIRAAADQAATVLPCSAALGRDMAALGIDPDKIRPHYTGLDRALFRPTPRADARAAIADLLPALPAPAPLLVCPGALITIKGQALAISALADIPAAHLALAGVGPEEAALRALAAASGLVDRVHFLGQVSHNRLPVLMSAADAVVLPSEREGLANVWVEALACGTPLVIPNVGGAAEVVTTPAAGHLAERTPQAIAQALNALLAAPPAPEDVAATVAHFSWEANAARLIAVWQQAAR</sequence>
<proteinExistence type="predicted"/>
<dbReference type="Pfam" id="PF00534">
    <property type="entry name" value="Glycos_transf_1"/>
    <property type="match status" value="1"/>
</dbReference>
<gene>
    <name evidence="3" type="ORF">GTZ99_16005</name>
</gene>
<evidence type="ECO:0000313" key="4">
    <source>
        <dbReference type="Proteomes" id="UP000753724"/>
    </source>
</evidence>
<feature type="domain" description="Glycosyl transferase family 1" evidence="1">
    <location>
        <begin position="224"/>
        <end position="368"/>
    </location>
</feature>
<evidence type="ECO:0000259" key="2">
    <source>
        <dbReference type="Pfam" id="PF13579"/>
    </source>
</evidence>
<keyword evidence="4" id="KW-1185">Reference proteome</keyword>
<dbReference type="InterPro" id="IPR050194">
    <property type="entry name" value="Glycosyltransferase_grp1"/>
</dbReference>
<feature type="domain" description="Glycosyltransferase subfamily 4-like N-terminal" evidence="2">
    <location>
        <begin position="74"/>
        <end position="191"/>
    </location>
</feature>
<protein>
    <submittedName>
        <fullName evidence="3">Glycosyltransferase</fullName>
    </submittedName>
</protein>
<dbReference type="PANTHER" id="PTHR45947:SF15">
    <property type="entry name" value="TEICHURONIC ACID BIOSYNTHESIS GLYCOSYLTRANSFERASE TUAC-RELATED"/>
    <property type="match status" value="1"/>
</dbReference>
<dbReference type="SUPFAM" id="SSF53756">
    <property type="entry name" value="UDP-Glycosyltransferase/glycogen phosphorylase"/>
    <property type="match status" value="1"/>
</dbReference>